<dbReference type="InterPro" id="IPR009097">
    <property type="entry name" value="Cyclic_Pdiesterase"/>
</dbReference>
<keyword evidence="2" id="KW-1185">Reference proteome</keyword>
<name>A0A7G9SFR5_9SPHN</name>
<evidence type="ECO:0000313" key="2">
    <source>
        <dbReference type="Proteomes" id="UP000515971"/>
    </source>
</evidence>
<dbReference type="KEGG" id="slut:H9L13_08305"/>
<dbReference type="SUPFAM" id="SSF55144">
    <property type="entry name" value="LigT-like"/>
    <property type="match status" value="1"/>
</dbReference>
<dbReference type="AlphaFoldDB" id="A0A7G9SFR5"/>
<dbReference type="RefSeq" id="WP_187537282.1">
    <property type="nucleotide sequence ID" value="NZ_BAABJT010000001.1"/>
</dbReference>
<organism evidence="1 2">
    <name type="scientific">Sphingomonas lutea</name>
    <dbReference type="NCBI Taxonomy" id="1045317"/>
    <lineage>
        <taxon>Bacteria</taxon>
        <taxon>Pseudomonadati</taxon>
        <taxon>Pseudomonadota</taxon>
        <taxon>Alphaproteobacteria</taxon>
        <taxon>Sphingomonadales</taxon>
        <taxon>Sphingomonadaceae</taxon>
        <taxon>Sphingomonas</taxon>
    </lineage>
</organism>
<reference evidence="1 2" key="1">
    <citation type="submission" date="2020-08" db="EMBL/GenBank/DDBJ databases">
        <title>Genome sequence of Sphingomonas lutea KCTC 23642T.</title>
        <authorList>
            <person name="Hyun D.-W."/>
            <person name="Bae J.-W."/>
        </authorList>
    </citation>
    <scope>NUCLEOTIDE SEQUENCE [LARGE SCALE GENOMIC DNA]</scope>
    <source>
        <strain evidence="1 2">KCTC 23642</strain>
    </source>
</reference>
<proteinExistence type="predicted"/>
<dbReference type="Gene3D" id="3.90.1140.10">
    <property type="entry name" value="Cyclic phosphodiesterase"/>
    <property type="match status" value="1"/>
</dbReference>
<dbReference type="GO" id="GO:0016874">
    <property type="term" value="F:ligase activity"/>
    <property type="evidence" value="ECO:0007669"/>
    <property type="project" value="UniProtKB-KW"/>
</dbReference>
<evidence type="ECO:0000313" key="1">
    <source>
        <dbReference type="EMBL" id="QNN66690.1"/>
    </source>
</evidence>
<protein>
    <submittedName>
        <fullName evidence="1">2'-5' RNA ligase family protein</fullName>
    </submittedName>
</protein>
<dbReference type="Pfam" id="PF13563">
    <property type="entry name" value="2_5_RNA_ligase2"/>
    <property type="match status" value="1"/>
</dbReference>
<sequence>MAGALIVTAELAQADFAWLDRLRRAHFPPERNHLSAHLTMFHALPPSTEQEVCARLKDFGRDPPPDASIAGLMNLGGGVAYRVVSPDLDRIRAELAAAFHGLLSAQDSGGWRPHVTIQNKVPAKVARTLLESLQSDFVPKPLGISGLGLHRYLGGPWEVVAISRFRGR</sequence>
<gene>
    <name evidence="1" type="ORF">H9L13_08305</name>
</gene>
<keyword evidence="1" id="KW-0436">Ligase</keyword>
<dbReference type="EMBL" id="CP060718">
    <property type="protein sequence ID" value="QNN66690.1"/>
    <property type="molecule type" value="Genomic_DNA"/>
</dbReference>
<dbReference type="Proteomes" id="UP000515971">
    <property type="component" value="Chromosome"/>
</dbReference>
<accession>A0A7G9SFR5</accession>